<dbReference type="Gene3D" id="3.20.20.100">
    <property type="entry name" value="NADP-dependent oxidoreductase domain"/>
    <property type="match status" value="1"/>
</dbReference>
<dbReference type="RefSeq" id="WP_345576231.1">
    <property type="nucleotide sequence ID" value="NZ_BAABDQ010000048.1"/>
</dbReference>
<sequence>MRTHRLGHSPVEVTELGFGGGPLGGLFEPLDDDTAAQALTAAWDTGIRYFDTSPHYGIGHSERRIGELLRSKPRAEFTLSTKVGRLLVPQDPKGRGSMASSQRRSERAREGRSFGVLAVPPFTAVTVLTLGLWAR</sequence>
<keyword evidence="2" id="KW-0812">Transmembrane</keyword>
<dbReference type="PANTHER" id="PTHR42686:SF1">
    <property type="entry name" value="GH17980P-RELATED"/>
    <property type="match status" value="1"/>
</dbReference>
<name>A0ABP6ZLA2_9ACTN</name>
<feature type="domain" description="NADP-dependent oxidoreductase" evidence="3">
    <location>
        <begin position="15"/>
        <end position="99"/>
    </location>
</feature>
<reference evidence="5" key="1">
    <citation type="journal article" date="2019" name="Int. J. Syst. Evol. Microbiol.">
        <title>The Global Catalogue of Microorganisms (GCM) 10K type strain sequencing project: providing services to taxonomists for standard genome sequencing and annotation.</title>
        <authorList>
            <consortium name="The Broad Institute Genomics Platform"/>
            <consortium name="The Broad Institute Genome Sequencing Center for Infectious Disease"/>
            <person name="Wu L."/>
            <person name="Ma J."/>
        </authorList>
    </citation>
    <scope>NUCLEOTIDE SEQUENCE [LARGE SCALE GENOMIC DNA]</scope>
    <source>
        <strain evidence="5">JCM 17326</strain>
    </source>
</reference>
<feature type="region of interest" description="Disordered" evidence="1">
    <location>
        <begin position="88"/>
        <end position="110"/>
    </location>
</feature>
<organism evidence="4 5">
    <name type="scientific">Nonomuraea rosea</name>
    <dbReference type="NCBI Taxonomy" id="638574"/>
    <lineage>
        <taxon>Bacteria</taxon>
        <taxon>Bacillati</taxon>
        <taxon>Actinomycetota</taxon>
        <taxon>Actinomycetes</taxon>
        <taxon>Streptosporangiales</taxon>
        <taxon>Streptosporangiaceae</taxon>
        <taxon>Nonomuraea</taxon>
    </lineage>
</organism>
<keyword evidence="5" id="KW-1185">Reference proteome</keyword>
<dbReference type="Proteomes" id="UP001500630">
    <property type="component" value="Unassembled WGS sequence"/>
</dbReference>
<evidence type="ECO:0000313" key="5">
    <source>
        <dbReference type="Proteomes" id="UP001500630"/>
    </source>
</evidence>
<evidence type="ECO:0000256" key="2">
    <source>
        <dbReference type="SAM" id="Phobius"/>
    </source>
</evidence>
<dbReference type="InterPro" id="IPR020471">
    <property type="entry name" value="AKR"/>
</dbReference>
<dbReference type="PANTHER" id="PTHR42686">
    <property type="entry name" value="GH17980P-RELATED"/>
    <property type="match status" value="1"/>
</dbReference>
<dbReference type="InterPro" id="IPR036812">
    <property type="entry name" value="NAD(P)_OxRdtase_dom_sf"/>
</dbReference>
<dbReference type="InterPro" id="IPR023210">
    <property type="entry name" value="NADP_OxRdtase_dom"/>
</dbReference>
<proteinExistence type="predicted"/>
<accession>A0ABP6ZLA2</accession>
<keyword evidence="2" id="KW-0472">Membrane</keyword>
<dbReference type="EMBL" id="BAABDQ010000048">
    <property type="protein sequence ID" value="GAA3612433.1"/>
    <property type="molecule type" value="Genomic_DNA"/>
</dbReference>
<evidence type="ECO:0000256" key="1">
    <source>
        <dbReference type="SAM" id="MobiDB-lite"/>
    </source>
</evidence>
<evidence type="ECO:0000313" key="4">
    <source>
        <dbReference type="EMBL" id="GAA3612433.1"/>
    </source>
</evidence>
<comment type="caution">
    <text evidence="4">The sequence shown here is derived from an EMBL/GenBank/DDBJ whole genome shotgun (WGS) entry which is preliminary data.</text>
</comment>
<keyword evidence="2" id="KW-1133">Transmembrane helix</keyword>
<evidence type="ECO:0000259" key="3">
    <source>
        <dbReference type="Pfam" id="PF00248"/>
    </source>
</evidence>
<dbReference type="SUPFAM" id="SSF51430">
    <property type="entry name" value="NAD(P)-linked oxidoreductase"/>
    <property type="match status" value="1"/>
</dbReference>
<protein>
    <recommendedName>
        <fullName evidence="3">NADP-dependent oxidoreductase domain-containing protein</fullName>
    </recommendedName>
</protein>
<gene>
    <name evidence="4" type="ORF">GCM10022419_116810</name>
</gene>
<feature type="transmembrane region" description="Helical" evidence="2">
    <location>
        <begin position="113"/>
        <end position="134"/>
    </location>
</feature>
<dbReference type="Pfam" id="PF00248">
    <property type="entry name" value="Aldo_ket_red"/>
    <property type="match status" value="1"/>
</dbReference>